<dbReference type="STRING" id="674.VM_19935"/>
<dbReference type="PANTHER" id="PTHR30363:SF44">
    <property type="entry name" value="AGA OPERON TRANSCRIPTIONAL REPRESSOR-RELATED"/>
    <property type="match status" value="1"/>
</dbReference>
<dbReference type="SUPFAM" id="SSF46785">
    <property type="entry name" value="Winged helix' DNA-binding domain"/>
    <property type="match status" value="1"/>
</dbReference>
<keyword evidence="3" id="KW-0804">Transcription</keyword>
<dbReference type="PRINTS" id="PR00037">
    <property type="entry name" value="HTHLACR"/>
</dbReference>
<keyword evidence="2" id="KW-0238">DNA-binding</keyword>
<dbReference type="InterPro" id="IPR037171">
    <property type="entry name" value="NagB/RpiA_transferase-like"/>
</dbReference>
<gene>
    <name evidence="5" type="ORF">AL544_001085</name>
</gene>
<dbReference type="SUPFAM" id="SSF100950">
    <property type="entry name" value="NagB/RpiA/CoA transferase-like"/>
    <property type="match status" value="1"/>
</dbReference>
<dbReference type="Gene3D" id="1.10.10.10">
    <property type="entry name" value="Winged helix-like DNA-binding domain superfamily/Winged helix DNA-binding domain"/>
    <property type="match status" value="1"/>
</dbReference>
<evidence type="ECO:0000256" key="2">
    <source>
        <dbReference type="ARBA" id="ARBA00023125"/>
    </source>
</evidence>
<evidence type="ECO:0000256" key="3">
    <source>
        <dbReference type="ARBA" id="ARBA00023163"/>
    </source>
</evidence>
<feature type="domain" description="HTH deoR-type" evidence="4">
    <location>
        <begin position="4"/>
        <end position="59"/>
    </location>
</feature>
<dbReference type="OrthoDB" id="5685843at2"/>
<dbReference type="InterPro" id="IPR036388">
    <property type="entry name" value="WH-like_DNA-bd_sf"/>
</dbReference>
<dbReference type="GO" id="GO:0003700">
    <property type="term" value="F:DNA-binding transcription factor activity"/>
    <property type="evidence" value="ECO:0007669"/>
    <property type="project" value="InterPro"/>
</dbReference>
<dbReference type="InterPro" id="IPR050313">
    <property type="entry name" value="Carb_Metab_HTH_regulators"/>
</dbReference>
<dbReference type="InterPro" id="IPR036390">
    <property type="entry name" value="WH_DNA-bd_sf"/>
</dbReference>
<dbReference type="EMBL" id="LOSJ02000001">
    <property type="protein sequence ID" value="PNM63606.1"/>
    <property type="molecule type" value="Genomic_DNA"/>
</dbReference>
<evidence type="ECO:0000313" key="5">
    <source>
        <dbReference type="EMBL" id="PNM63606.1"/>
    </source>
</evidence>
<dbReference type="AlphaFoldDB" id="A0A1D8SHS5"/>
<organism evidence="5 6">
    <name type="scientific">Vibrio mimicus</name>
    <dbReference type="NCBI Taxonomy" id="674"/>
    <lineage>
        <taxon>Bacteria</taxon>
        <taxon>Pseudomonadati</taxon>
        <taxon>Pseudomonadota</taxon>
        <taxon>Gammaproteobacteria</taxon>
        <taxon>Vibrionales</taxon>
        <taxon>Vibrionaceae</taxon>
        <taxon>Vibrio</taxon>
    </lineage>
</organism>
<keyword evidence="1" id="KW-0805">Transcription regulation</keyword>
<dbReference type="InterPro" id="IPR018356">
    <property type="entry name" value="Tscrpt_reg_HTH_DeoR_CS"/>
</dbReference>
<dbReference type="PROSITE" id="PS51000">
    <property type="entry name" value="HTH_DEOR_2"/>
    <property type="match status" value="1"/>
</dbReference>
<dbReference type="SMART" id="SM01134">
    <property type="entry name" value="DeoRC"/>
    <property type="match status" value="1"/>
</dbReference>
<sequence>MRTTTERREAIINRLNREGTVKVLALAKEFNVTKVTIRNDLDYLEQKDLLVRSHGGAMQKPVQFLESTNSLKGQQHLPEKKRIGKKARDLIFAGDAIVLSAGTTTEQVVKGLTGIENLFLLTNGLNILTAIGHMTGITAVCTGGNFHQDSLSFSGFLAEESLEKYNLDKMIVGVDGIHIDQGITTHSEHEARFYNAVLKATRKCIVLADSSKFGKVSVHKIMPCAKIDVLITDDGINSEYQQRLTKLGVEVIVV</sequence>
<dbReference type="SMART" id="SM00420">
    <property type="entry name" value="HTH_DEOR"/>
    <property type="match status" value="1"/>
</dbReference>
<dbReference type="Pfam" id="PF08220">
    <property type="entry name" value="HTH_DeoR"/>
    <property type="match status" value="1"/>
</dbReference>
<name>A0A1D8SHS5_VIBMI</name>
<dbReference type="Proteomes" id="UP000053748">
    <property type="component" value="Unassembled WGS sequence"/>
</dbReference>
<dbReference type="Pfam" id="PF00455">
    <property type="entry name" value="DeoRC"/>
    <property type="match status" value="1"/>
</dbReference>
<dbReference type="InterPro" id="IPR014036">
    <property type="entry name" value="DeoR-like_C"/>
</dbReference>
<reference evidence="5" key="1">
    <citation type="submission" date="2017-12" db="EMBL/GenBank/DDBJ databases">
        <title>FDA dAtabase for Regulatory Grade micrObial Sequences (FDA-ARGOS): Supporting development and validation of Infectious Disease Dx tests.</title>
        <authorList>
            <person name="Hoffmann M."/>
            <person name="Allard M."/>
            <person name="Evans P."/>
            <person name="Brown E."/>
            <person name="Tallon L.J."/>
            <person name="Sadzewicz L."/>
            <person name="Sengamalay N."/>
            <person name="Ott S."/>
            <person name="Godinez A."/>
            <person name="Nagaraj S."/>
            <person name="Vavikolanu K."/>
            <person name="Aluvathingal J."/>
            <person name="Nadendla S."/>
            <person name="Hobson J."/>
            <person name="Sichtig H."/>
        </authorList>
    </citation>
    <scope>NUCLEOTIDE SEQUENCE [LARGE SCALE GENOMIC DNA]</scope>
    <source>
        <strain evidence="5">FDAARGOS_113</strain>
    </source>
</reference>
<comment type="caution">
    <text evidence="5">The sequence shown here is derived from an EMBL/GenBank/DDBJ whole genome shotgun (WGS) entry which is preliminary data.</text>
</comment>
<dbReference type="eggNOG" id="COG1349">
    <property type="taxonomic scope" value="Bacteria"/>
</dbReference>
<keyword evidence="6" id="KW-1185">Reference proteome</keyword>
<proteinExistence type="predicted"/>
<accession>A0A1D8SHS5</accession>
<dbReference type="GO" id="GO:0003677">
    <property type="term" value="F:DNA binding"/>
    <property type="evidence" value="ECO:0007669"/>
    <property type="project" value="UniProtKB-KW"/>
</dbReference>
<evidence type="ECO:0000256" key="1">
    <source>
        <dbReference type="ARBA" id="ARBA00023015"/>
    </source>
</evidence>
<protein>
    <submittedName>
        <fullName evidence="5">DeoR/GlpR transcriptional regulator</fullName>
    </submittedName>
</protein>
<dbReference type="PANTHER" id="PTHR30363">
    <property type="entry name" value="HTH-TYPE TRANSCRIPTIONAL REGULATOR SRLR-RELATED"/>
    <property type="match status" value="1"/>
</dbReference>
<evidence type="ECO:0000259" key="4">
    <source>
        <dbReference type="PROSITE" id="PS51000"/>
    </source>
</evidence>
<dbReference type="Gene3D" id="3.40.50.1360">
    <property type="match status" value="1"/>
</dbReference>
<dbReference type="PROSITE" id="PS00894">
    <property type="entry name" value="HTH_DEOR_1"/>
    <property type="match status" value="1"/>
</dbReference>
<dbReference type="RefSeq" id="WP_001261038.1">
    <property type="nucleotide sequence ID" value="NZ_CAWMSS010000002.1"/>
</dbReference>
<evidence type="ECO:0000313" key="6">
    <source>
        <dbReference type="Proteomes" id="UP000053748"/>
    </source>
</evidence>
<dbReference type="InterPro" id="IPR001034">
    <property type="entry name" value="DeoR_HTH"/>
</dbReference>